<organism evidence="1 2">
    <name type="scientific">Racocetra persica</name>
    <dbReference type="NCBI Taxonomy" id="160502"/>
    <lineage>
        <taxon>Eukaryota</taxon>
        <taxon>Fungi</taxon>
        <taxon>Fungi incertae sedis</taxon>
        <taxon>Mucoromycota</taxon>
        <taxon>Glomeromycotina</taxon>
        <taxon>Glomeromycetes</taxon>
        <taxon>Diversisporales</taxon>
        <taxon>Gigasporaceae</taxon>
        <taxon>Racocetra</taxon>
    </lineage>
</organism>
<comment type="caution">
    <text evidence="1">The sequence shown here is derived from an EMBL/GenBank/DDBJ whole genome shotgun (WGS) entry which is preliminary data.</text>
</comment>
<sequence>RLHRFNDFYGNLTSFTKKYGGALARANNGRHYTNQTDNDPVGQKNSW</sequence>
<gene>
    <name evidence="1" type="ORF">RPERSI_LOCUS4659</name>
</gene>
<protein>
    <submittedName>
        <fullName evidence="1">25340_t:CDS:1</fullName>
    </submittedName>
</protein>
<proteinExistence type="predicted"/>
<evidence type="ECO:0000313" key="1">
    <source>
        <dbReference type="EMBL" id="CAG8568540.1"/>
    </source>
</evidence>
<dbReference type="EMBL" id="CAJVQC010006580">
    <property type="protein sequence ID" value="CAG8568540.1"/>
    <property type="molecule type" value="Genomic_DNA"/>
</dbReference>
<name>A0ACA9M5P7_9GLOM</name>
<dbReference type="Proteomes" id="UP000789920">
    <property type="component" value="Unassembled WGS sequence"/>
</dbReference>
<feature type="non-terminal residue" evidence="1">
    <location>
        <position position="1"/>
    </location>
</feature>
<reference evidence="1" key="1">
    <citation type="submission" date="2021-06" db="EMBL/GenBank/DDBJ databases">
        <authorList>
            <person name="Kallberg Y."/>
            <person name="Tangrot J."/>
            <person name="Rosling A."/>
        </authorList>
    </citation>
    <scope>NUCLEOTIDE SEQUENCE</scope>
    <source>
        <strain evidence="1">MA461A</strain>
    </source>
</reference>
<evidence type="ECO:0000313" key="2">
    <source>
        <dbReference type="Proteomes" id="UP000789920"/>
    </source>
</evidence>
<keyword evidence="2" id="KW-1185">Reference proteome</keyword>
<accession>A0ACA9M5P7</accession>